<keyword evidence="10" id="KW-0028">Amino-acid biosynthesis</keyword>
<dbReference type="FunFam" id="3.30.2130.10:FF:000001">
    <property type="entry name" value="Bifunctional aspartokinase/homoserine dehydrogenase"/>
    <property type="match status" value="1"/>
</dbReference>
<evidence type="ECO:0000256" key="4">
    <source>
        <dbReference type="ARBA" id="ARBA00022741"/>
    </source>
</evidence>
<keyword evidence="4 8" id="KW-0547">Nucleotide-binding</keyword>
<evidence type="ECO:0000313" key="13">
    <source>
        <dbReference type="Proteomes" id="UP000254808"/>
    </source>
</evidence>
<reference evidence="12 13" key="1">
    <citation type="submission" date="2018-03" db="EMBL/GenBank/DDBJ databases">
        <title>Phenotypic and genomic properties of Cyclonatronum proteinivorum gen. nov., sp. nov., a haloalkaliphilic bacteroidete from soda lakes possessing Na+-translocating rhodopsin.</title>
        <authorList>
            <person name="Toshchakov S.V."/>
            <person name="Korzhenkov A."/>
            <person name="Samarov N.I."/>
            <person name="Kublanov I.V."/>
            <person name="Muntyan M.S."/>
            <person name="Sorokin D.Y."/>
        </authorList>
    </citation>
    <scope>NUCLEOTIDE SEQUENCE [LARGE SCALE GENOMIC DNA]</scope>
    <source>
        <strain evidence="12 13">Omega</strain>
    </source>
</reference>
<dbReference type="PROSITE" id="PS00324">
    <property type="entry name" value="ASPARTOKINASE"/>
    <property type="match status" value="1"/>
</dbReference>
<dbReference type="GO" id="GO:0009088">
    <property type="term" value="P:threonine biosynthetic process"/>
    <property type="evidence" value="ECO:0007669"/>
    <property type="project" value="UniProtKB-UniPathway"/>
</dbReference>
<dbReference type="InterPro" id="IPR054352">
    <property type="entry name" value="ACT_Aspartokinase"/>
</dbReference>
<evidence type="ECO:0000256" key="8">
    <source>
        <dbReference type="PIRSR" id="PIRSR000726-1"/>
    </source>
</evidence>
<evidence type="ECO:0000256" key="10">
    <source>
        <dbReference type="RuleBase" id="RU004249"/>
    </source>
</evidence>
<accession>A0A345UGP3</accession>
<dbReference type="PANTHER" id="PTHR21499">
    <property type="entry name" value="ASPARTATE KINASE"/>
    <property type="match status" value="1"/>
</dbReference>
<evidence type="ECO:0000256" key="3">
    <source>
        <dbReference type="ARBA" id="ARBA00022679"/>
    </source>
</evidence>
<dbReference type="GO" id="GO:0005829">
    <property type="term" value="C:cytosol"/>
    <property type="evidence" value="ECO:0007669"/>
    <property type="project" value="TreeGrafter"/>
</dbReference>
<dbReference type="InterPro" id="IPR045865">
    <property type="entry name" value="ACT-like_dom_sf"/>
</dbReference>
<sequence length="460" mass="49370">MKILKFGGTSMADAKAWKRVLDIVGATGPGTITVVSATSGTTNSLILAADTAKSGSLEEARRISAELGEKHRQFVHTFFSLPEITDRTGLETCENHISALISLLDNYLLGIHTLGELTPKSLDAVSSIGERLSSFLLAECAKAIGTPAVWTDAAEVMLTSSDHGQAAPDMDGIFDRARRIAHHSANGRFPIMGGFYGSDVAGSITTLGRGGSDFSASIIGLAVGAEAIEIWTDVSGMYTSDPRFVPNAFSIKELSFSEAAELAYFGAKVLHPATIQPAVEKNIPVYVKNTFEPEHPGTRIFSDVHADSPVRAIAFKKDITVITVISSRMLLAWGFLAKVFAIFEKHQVSVDLVSTSEVSISMTVDKKTRLDAVQKDLEDIASVKIYHNQALISLVGKNMMQSKGVAAQAFNALSEFPIRMISQGSSDINLSVVVENEHAVEAVEALHDTFFPNLPSPENT</sequence>
<dbReference type="InterPro" id="IPR005260">
    <property type="entry name" value="Asp_kin_monofn"/>
</dbReference>
<dbReference type="Pfam" id="PF22468">
    <property type="entry name" value="ACT_9"/>
    <property type="match status" value="2"/>
</dbReference>
<evidence type="ECO:0000256" key="7">
    <source>
        <dbReference type="ARBA" id="ARBA00047872"/>
    </source>
</evidence>
<dbReference type="Proteomes" id="UP000254808">
    <property type="component" value="Chromosome"/>
</dbReference>
<feature type="binding site" evidence="8">
    <location>
        <begin position="232"/>
        <end position="233"/>
    </location>
    <ligand>
        <name>ATP</name>
        <dbReference type="ChEBI" id="CHEBI:30616"/>
    </ligand>
</feature>
<dbReference type="InterPro" id="IPR001341">
    <property type="entry name" value="Asp_kinase"/>
</dbReference>
<comment type="pathway">
    <text evidence="10">Amino-acid biosynthesis; L-methionine biosynthesis via de novo pathway; L-homoserine from L-aspartate: step 1/3.</text>
</comment>
<organism evidence="12 13">
    <name type="scientific">Cyclonatronum proteinivorum</name>
    <dbReference type="NCBI Taxonomy" id="1457365"/>
    <lineage>
        <taxon>Bacteria</taxon>
        <taxon>Pseudomonadati</taxon>
        <taxon>Balneolota</taxon>
        <taxon>Balneolia</taxon>
        <taxon>Balneolales</taxon>
        <taxon>Cyclonatronaceae</taxon>
        <taxon>Cyclonatronum</taxon>
    </lineage>
</organism>
<feature type="binding site" evidence="8">
    <location>
        <position position="243"/>
    </location>
    <ligand>
        <name>ATP</name>
        <dbReference type="ChEBI" id="CHEBI:30616"/>
    </ligand>
</feature>
<keyword evidence="6 8" id="KW-0067">ATP-binding</keyword>
<comment type="pathway">
    <text evidence="10">Amino-acid biosynthesis; L-threonine biosynthesis; L-threonine from L-aspartate: step 1/5.</text>
</comment>
<evidence type="ECO:0000256" key="9">
    <source>
        <dbReference type="RuleBase" id="RU003448"/>
    </source>
</evidence>
<dbReference type="GO" id="GO:0005524">
    <property type="term" value="F:ATP binding"/>
    <property type="evidence" value="ECO:0007669"/>
    <property type="project" value="UniProtKB-KW"/>
</dbReference>
<comment type="catalytic activity">
    <reaction evidence="7 9">
        <text>L-aspartate + ATP = 4-phospho-L-aspartate + ADP</text>
        <dbReference type="Rhea" id="RHEA:23776"/>
        <dbReference type="ChEBI" id="CHEBI:29991"/>
        <dbReference type="ChEBI" id="CHEBI:30616"/>
        <dbReference type="ChEBI" id="CHEBI:57535"/>
        <dbReference type="ChEBI" id="CHEBI:456216"/>
        <dbReference type="EC" id="2.7.2.4"/>
    </reaction>
</comment>
<dbReference type="SUPFAM" id="SSF55021">
    <property type="entry name" value="ACT-like"/>
    <property type="match status" value="2"/>
</dbReference>
<dbReference type="PROSITE" id="PS51671">
    <property type="entry name" value="ACT"/>
    <property type="match status" value="1"/>
</dbReference>
<dbReference type="GO" id="GO:0004072">
    <property type="term" value="F:aspartate kinase activity"/>
    <property type="evidence" value="ECO:0007669"/>
    <property type="project" value="UniProtKB-EC"/>
</dbReference>
<dbReference type="Gene3D" id="3.30.70.260">
    <property type="match status" value="2"/>
</dbReference>
<dbReference type="Gene3D" id="3.40.1160.10">
    <property type="entry name" value="Acetylglutamate kinase-like"/>
    <property type="match status" value="1"/>
</dbReference>
<evidence type="ECO:0000256" key="5">
    <source>
        <dbReference type="ARBA" id="ARBA00022777"/>
    </source>
</evidence>
<dbReference type="AlphaFoldDB" id="A0A345UGP3"/>
<dbReference type="GO" id="GO:0009089">
    <property type="term" value="P:lysine biosynthetic process via diaminopimelate"/>
    <property type="evidence" value="ECO:0007669"/>
    <property type="project" value="UniProtKB-UniPathway"/>
</dbReference>
<gene>
    <name evidence="12" type="ORF">CYPRO_0357</name>
</gene>
<evidence type="ECO:0000256" key="2">
    <source>
        <dbReference type="ARBA" id="ARBA00010122"/>
    </source>
</evidence>
<dbReference type="UniPathway" id="UPA00034">
    <property type="reaction ID" value="UER00015"/>
</dbReference>
<dbReference type="NCBIfam" id="TIGR00657">
    <property type="entry name" value="asp_kinases"/>
    <property type="match status" value="1"/>
</dbReference>
<dbReference type="InterPro" id="IPR018042">
    <property type="entry name" value="Aspartate_kinase_CS"/>
</dbReference>
<dbReference type="CDD" id="cd04243">
    <property type="entry name" value="AAK_AK-HSDH-like"/>
    <property type="match status" value="1"/>
</dbReference>
<name>A0A345UGP3_9BACT</name>
<dbReference type="NCBIfam" id="NF006570">
    <property type="entry name" value="PRK09084.1"/>
    <property type="match status" value="1"/>
</dbReference>
<dbReference type="Pfam" id="PF00696">
    <property type="entry name" value="AA_kinase"/>
    <property type="match status" value="1"/>
</dbReference>
<evidence type="ECO:0000256" key="6">
    <source>
        <dbReference type="ARBA" id="ARBA00022840"/>
    </source>
</evidence>
<keyword evidence="5 9" id="KW-0418">Kinase</keyword>
<keyword evidence="3 9" id="KW-0808">Transferase</keyword>
<dbReference type="CDD" id="cd04912">
    <property type="entry name" value="ACT_AKiii-LysC-EC-like_1"/>
    <property type="match status" value="1"/>
</dbReference>
<evidence type="ECO:0000313" key="12">
    <source>
        <dbReference type="EMBL" id="AXI99644.1"/>
    </source>
</evidence>
<proteinExistence type="inferred from homology"/>
<dbReference type="UniPathway" id="UPA00051">
    <property type="reaction ID" value="UER00462"/>
</dbReference>
<keyword evidence="13" id="KW-1185">Reference proteome</keyword>
<feature type="binding site" evidence="8">
    <location>
        <begin position="268"/>
        <end position="269"/>
    </location>
    <ligand>
        <name>ATP</name>
        <dbReference type="ChEBI" id="CHEBI:30616"/>
    </ligand>
</feature>
<protein>
    <recommendedName>
        <fullName evidence="9">Aspartokinase</fullName>
        <ecNumber evidence="9">2.7.2.4</ecNumber>
    </recommendedName>
</protein>
<dbReference type="GO" id="GO:0009090">
    <property type="term" value="P:homoserine biosynthetic process"/>
    <property type="evidence" value="ECO:0007669"/>
    <property type="project" value="TreeGrafter"/>
</dbReference>
<dbReference type="InterPro" id="IPR001048">
    <property type="entry name" value="Asp/Glu/Uridylate_kinase"/>
</dbReference>
<dbReference type="KEGG" id="cprv:CYPRO_0357"/>
<feature type="domain" description="ACT" evidence="11">
    <location>
        <begin position="324"/>
        <end position="393"/>
    </location>
</feature>
<comment type="pathway">
    <text evidence="1 10">Amino-acid biosynthesis; L-lysine biosynthesis via DAP pathway; (S)-tetrahydrodipicolinate from L-aspartate: step 1/4.</text>
</comment>
<dbReference type="PANTHER" id="PTHR21499:SF59">
    <property type="entry name" value="ASPARTOKINASE"/>
    <property type="match status" value="1"/>
</dbReference>
<dbReference type="OrthoDB" id="9799110at2"/>
<evidence type="ECO:0000256" key="1">
    <source>
        <dbReference type="ARBA" id="ARBA00004766"/>
    </source>
</evidence>
<comment type="similarity">
    <text evidence="2 9">Belongs to the aspartokinase family.</text>
</comment>
<dbReference type="RefSeq" id="WP_124245482.1">
    <property type="nucleotide sequence ID" value="NZ_CP027806.1"/>
</dbReference>
<dbReference type="InterPro" id="IPR036393">
    <property type="entry name" value="AceGlu_kinase-like_sf"/>
</dbReference>
<dbReference type="InterPro" id="IPR002912">
    <property type="entry name" value="ACT_dom"/>
</dbReference>
<dbReference type="PIRSF" id="PIRSF000726">
    <property type="entry name" value="Asp_kin"/>
    <property type="match status" value="1"/>
</dbReference>
<dbReference type="SUPFAM" id="SSF53633">
    <property type="entry name" value="Carbamate kinase-like"/>
    <property type="match status" value="1"/>
</dbReference>
<dbReference type="EC" id="2.7.2.4" evidence="9"/>
<dbReference type="UniPathway" id="UPA00050">
    <property type="reaction ID" value="UER00461"/>
</dbReference>
<dbReference type="EMBL" id="CP027806">
    <property type="protein sequence ID" value="AXI99644.1"/>
    <property type="molecule type" value="Genomic_DNA"/>
</dbReference>
<evidence type="ECO:0000259" key="11">
    <source>
        <dbReference type="PROSITE" id="PS51671"/>
    </source>
</evidence>
<feature type="binding site" evidence="8">
    <location>
        <position position="238"/>
    </location>
    <ligand>
        <name>ATP</name>
        <dbReference type="ChEBI" id="CHEBI:30616"/>
    </ligand>
</feature>